<accession>A0ABU5QTQ8</accession>
<organism evidence="1 2">
    <name type="scientific">Arcicella aquatica</name>
    <dbReference type="NCBI Taxonomy" id="217141"/>
    <lineage>
        <taxon>Bacteria</taxon>
        <taxon>Pseudomonadati</taxon>
        <taxon>Bacteroidota</taxon>
        <taxon>Cytophagia</taxon>
        <taxon>Cytophagales</taxon>
        <taxon>Flectobacillaceae</taxon>
        <taxon>Arcicella</taxon>
    </lineage>
</organism>
<protein>
    <recommendedName>
        <fullName evidence="3">Phage protein</fullName>
    </recommendedName>
</protein>
<reference evidence="1 2" key="1">
    <citation type="submission" date="2023-12" db="EMBL/GenBank/DDBJ databases">
        <title>Novel species of the genus Arcicella isolated from rivers.</title>
        <authorList>
            <person name="Lu H."/>
        </authorList>
    </citation>
    <scope>NUCLEOTIDE SEQUENCE [LARGE SCALE GENOMIC DNA]</scope>
    <source>
        <strain evidence="1 2">LMG 21963</strain>
    </source>
</reference>
<dbReference type="Proteomes" id="UP001304671">
    <property type="component" value="Unassembled WGS sequence"/>
</dbReference>
<evidence type="ECO:0000313" key="1">
    <source>
        <dbReference type="EMBL" id="MEA5260483.1"/>
    </source>
</evidence>
<evidence type="ECO:0000313" key="2">
    <source>
        <dbReference type="Proteomes" id="UP001304671"/>
    </source>
</evidence>
<gene>
    <name evidence="1" type="ORF">VB264_21985</name>
</gene>
<sequence>MNDKLFLKIYLPALEKALANDDVDEGYDVLLPMDYIEDQTILSEIEKYDKEHYDKFYLFFELVYGYFDAKAHCFESVGQYTVAEYREKLVKSLEMYKVILTIPDNPEE</sequence>
<keyword evidence="2" id="KW-1185">Reference proteome</keyword>
<evidence type="ECO:0008006" key="3">
    <source>
        <dbReference type="Google" id="ProtNLM"/>
    </source>
</evidence>
<dbReference type="EMBL" id="JAYFUL010000056">
    <property type="protein sequence ID" value="MEA5260483.1"/>
    <property type="molecule type" value="Genomic_DNA"/>
</dbReference>
<proteinExistence type="predicted"/>
<comment type="caution">
    <text evidence="1">The sequence shown here is derived from an EMBL/GenBank/DDBJ whole genome shotgun (WGS) entry which is preliminary data.</text>
</comment>
<dbReference type="RefSeq" id="WP_323253051.1">
    <property type="nucleotide sequence ID" value="NZ_JAYFUL010000056.1"/>
</dbReference>
<name>A0ABU5QTQ8_9BACT</name>